<dbReference type="AlphaFoldDB" id="A0A2T7NW95"/>
<dbReference type="GO" id="GO:0006508">
    <property type="term" value="P:proteolysis"/>
    <property type="evidence" value="ECO:0007669"/>
    <property type="project" value="UniProtKB-KW"/>
</dbReference>
<dbReference type="PANTHER" id="PTHR23422">
    <property type="entry name" value="DIPEPTIDYL PEPTIDASE III-RELATED"/>
    <property type="match status" value="1"/>
</dbReference>
<keyword evidence="7 15" id="KW-0963">Cytoplasm</keyword>
<comment type="cofactor">
    <cofactor evidence="15 17">
        <name>Zn(2+)</name>
        <dbReference type="ChEBI" id="CHEBI:29105"/>
    </cofactor>
    <text evidence="15 17">Binds 1 zinc ion per subunit.</text>
</comment>
<gene>
    <name evidence="18" type="ORF">C0Q70_13082</name>
</gene>
<dbReference type="FunFam" id="3.30.540.30:FF:000002">
    <property type="entry name" value="Dipeptidyl peptidase 3"/>
    <property type="match status" value="1"/>
</dbReference>
<reference evidence="18 19" key="1">
    <citation type="submission" date="2018-04" db="EMBL/GenBank/DDBJ databases">
        <title>The genome of golden apple snail Pomacea canaliculata provides insight into stress tolerance and invasive adaptation.</title>
        <authorList>
            <person name="Liu C."/>
            <person name="Liu B."/>
            <person name="Ren Y."/>
            <person name="Zhang Y."/>
            <person name="Wang H."/>
            <person name="Li S."/>
            <person name="Jiang F."/>
            <person name="Yin L."/>
            <person name="Zhang G."/>
            <person name="Qian W."/>
            <person name="Fan W."/>
        </authorList>
    </citation>
    <scope>NUCLEOTIDE SEQUENCE [LARGE SCALE GENOMIC DNA]</scope>
    <source>
        <strain evidence="18">SZHN2017</strain>
        <tissue evidence="18">Muscle</tissue>
    </source>
</reference>
<dbReference type="FunFam" id="3.30.540.30:FF:000001">
    <property type="entry name" value="Dipeptidyl peptidase 3"/>
    <property type="match status" value="1"/>
</dbReference>
<protein>
    <recommendedName>
        <fullName evidence="5 15">Dipeptidyl peptidase 3</fullName>
        <ecNumber evidence="4 15">3.4.14.4</ecNumber>
    </recommendedName>
    <alternativeName>
        <fullName evidence="13 15">Dipeptidyl aminopeptidase III</fullName>
    </alternativeName>
    <alternativeName>
        <fullName evidence="14 15">Dipeptidyl peptidase III</fullName>
    </alternativeName>
</protein>
<evidence type="ECO:0000256" key="9">
    <source>
        <dbReference type="ARBA" id="ARBA00022723"/>
    </source>
</evidence>
<dbReference type="EMBL" id="PZQS01000008">
    <property type="protein sequence ID" value="PVD25426.1"/>
    <property type="molecule type" value="Genomic_DNA"/>
</dbReference>
<comment type="caution">
    <text evidence="18">The sequence shown here is derived from an EMBL/GenBank/DDBJ whole genome shotgun (WGS) entry which is preliminary data.</text>
</comment>
<evidence type="ECO:0000256" key="17">
    <source>
        <dbReference type="PIRSR" id="PIRSR007828-2"/>
    </source>
</evidence>
<dbReference type="InterPro" id="IPR005317">
    <property type="entry name" value="Dipeptidyl-peptase3"/>
</dbReference>
<evidence type="ECO:0000256" key="16">
    <source>
        <dbReference type="PIRSR" id="PIRSR007828-1"/>
    </source>
</evidence>
<dbReference type="GO" id="GO:0005737">
    <property type="term" value="C:cytoplasm"/>
    <property type="evidence" value="ECO:0007669"/>
    <property type="project" value="UniProtKB-SubCell"/>
</dbReference>
<dbReference type="InterPro" id="IPR039461">
    <property type="entry name" value="Peptidase_M49"/>
</dbReference>
<feature type="binding site" evidence="17">
    <location>
        <position position="470"/>
    </location>
    <ligand>
        <name>Zn(2+)</name>
        <dbReference type="ChEBI" id="CHEBI:29105"/>
        <note>catalytic</note>
    </ligand>
</feature>
<proteinExistence type="inferred from homology"/>
<evidence type="ECO:0000313" key="19">
    <source>
        <dbReference type="Proteomes" id="UP000245119"/>
    </source>
</evidence>
<dbReference type="Gene3D" id="3.30.540.30">
    <property type="match status" value="3"/>
</dbReference>
<evidence type="ECO:0000313" key="18">
    <source>
        <dbReference type="EMBL" id="PVD25426.1"/>
    </source>
</evidence>
<keyword evidence="10 15" id="KW-0378">Hydrolase</keyword>
<sequence>MADLSQYTFPNDTPVCLLDCSQAFNGLTQQEQLYAHHLAQASFTGGLIVLVQTSPESPGIFLLLQKTFRSQSLQDLRSTALSNGVTEDEFQAFLVYAAAFYSNMGNYKSFGDTKFIPNMPQEKLEILVMNSAAAVADPGGVQSLWNSIKQKMFSLNDREKELGLGERPTFASQGITTYFSGNCDQRDAEIVQEFMVSKNLSPYNTRLFKTEDKETGLPVYEIRLASVEVGGGDIPGFEEKSKQILGSHKFSAKDVAGPVTINVSRGDYSRLLALVVHDLNQALKYAANDHERAMIKEYIKSFQTGSIPAHKEGSRFWIKNKGPIVETYIGFIESYRDPFGVRGEFEGFVAVVNKAMSAKFSALVEAAEHLLAHLPWPAEYEKDTFLRPDFTSLDVLAFGGSGIPAGINIPNYDDIRQNEGFKNVSLGNVLVAGYNETKVIFLQEKDKELFQKWKIPSFEVQVGLHELLGHGSGKLFMEDEKGKLNFDNSVVLHTETHEKITSWYKPGETWDSRFSTIASTYEECRAECVGIYLCLLSDVLKIFGHEGDDSDDIIYVNWLNMVRAGVMALEFYSPDTGAWRQAHMNARFVILRVMLEAGEGLVQINRITGEDGEPDLQIILDRSKITPVGKPAIGNFLRKLQVYKSTGDYENGKQMYDYYSDVSDSQEPHFLSLRTIVLARKQPRRMFVQHHTFIQDGKVELKSYEASAAGLIQSFVDRFPTPDIDAIVQELWDQDRPFF</sequence>
<dbReference type="EC" id="3.4.14.4" evidence="4 15"/>
<dbReference type="Pfam" id="PF03571">
    <property type="entry name" value="Peptidase_M49"/>
    <property type="match status" value="1"/>
</dbReference>
<evidence type="ECO:0000256" key="13">
    <source>
        <dbReference type="ARBA" id="ARBA00031288"/>
    </source>
</evidence>
<dbReference type="GO" id="GO:0008235">
    <property type="term" value="F:metalloexopeptidase activity"/>
    <property type="evidence" value="ECO:0007669"/>
    <property type="project" value="InterPro"/>
</dbReference>
<comment type="similarity">
    <text evidence="3 15">Belongs to the peptidase M49 family.</text>
</comment>
<keyword evidence="12 15" id="KW-0482">Metalloprotease</keyword>
<feature type="binding site" evidence="17">
    <location>
        <position position="465"/>
    </location>
    <ligand>
        <name>Zn(2+)</name>
        <dbReference type="ChEBI" id="CHEBI:29105"/>
        <note>catalytic</note>
    </ligand>
</feature>
<comment type="subcellular location">
    <subcellularLocation>
        <location evidence="2">Cytoplasm</location>
    </subcellularLocation>
</comment>
<dbReference type="OrthoDB" id="4694525at2759"/>
<dbReference type="GO" id="GO:0004177">
    <property type="term" value="F:aminopeptidase activity"/>
    <property type="evidence" value="ECO:0007669"/>
    <property type="project" value="UniProtKB-KW"/>
</dbReference>
<evidence type="ECO:0000256" key="2">
    <source>
        <dbReference type="ARBA" id="ARBA00004496"/>
    </source>
</evidence>
<evidence type="ECO:0000256" key="5">
    <source>
        <dbReference type="ARBA" id="ARBA00014713"/>
    </source>
</evidence>
<comment type="catalytic activity">
    <reaction evidence="1 15">
        <text>Release of an N-terminal dipeptide from a peptide comprising four or more residues, with broad specificity. Also acts on dipeptidyl 2-naphthylamides.</text>
        <dbReference type="EC" id="3.4.14.4"/>
    </reaction>
</comment>
<accession>A0A2T7NW95</accession>
<dbReference type="FunFam" id="3.30.540.30:FF:000008">
    <property type="entry name" value="Dipeptidyl peptidase 3"/>
    <property type="match status" value="1"/>
</dbReference>
<keyword evidence="11 15" id="KW-0862">Zinc</keyword>
<organism evidence="18 19">
    <name type="scientific">Pomacea canaliculata</name>
    <name type="common">Golden apple snail</name>
    <dbReference type="NCBI Taxonomy" id="400727"/>
    <lineage>
        <taxon>Eukaryota</taxon>
        <taxon>Metazoa</taxon>
        <taxon>Spiralia</taxon>
        <taxon>Lophotrochozoa</taxon>
        <taxon>Mollusca</taxon>
        <taxon>Gastropoda</taxon>
        <taxon>Caenogastropoda</taxon>
        <taxon>Architaenioglossa</taxon>
        <taxon>Ampullarioidea</taxon>
        <taxon>Ampullariidae</taxon>
        <taxon>Pomacea</taxon>
    </lineage>
</organism>
<evidence type="ECO:0000256" key="6">
    <source>
        <dbReference type="ARBA" id="ARBA00022438"/>
    </source>
</evidence>
<evidence type="ECO:0000256" key="8">
    <source>
        <dbReference type="ARBA" id="ARBA00022670"/>
    </source>
</evidence>
<keyword evidence="9 15" id="KW-0479">Metal-binding</keyword>
<keyword evidence="8 15" id="KW-0645">Protease</keyword>
<evidence type="ECO:0000256" key="15">
    <source>
        <dbReference type="PIRNR" id="PIRNR007828"/>
    </source>
</evidence>
<keyword evidence="6 15" id="KW-0031">Aminopeptidase</keyword>
<dbReference type="GO" id="GO:0008239">
    <property type="term" value="F:dipeptidyl-peptidase activity"/>
    <property type="evidence" value="ECO:0007669"/>
    <property type="project" value="UniProtKB-UniRule"/>
</dbReference>
<evidence type="ECO:0000256" key="12">
    <source>
        <dbReference type="ARBA" id="ARBA00023049"/>
    </source>
</evidence>
<evidence type="ECO:0000256" key="4">
    <source>
        <dbReference type="ARBA" id="ARBA00012063"/>
    </source>
</evidence>
<feature type="active site" evidence="16">
    <location>
        <position position="466"/>
    </location>
</feature>
<dbReference type="PANTHER" id="PTHR23422:SF11">
    <property type="entry name" value="DIPEPTIDYL PEPTIDASE 3"/>
    <property type="match status" value="1"/>
</dbReference>
<dbReference type="GO" id="GO:0046872">
    <property type="term" value="F:metal ion binding"/>
    <property type="evidence" value="ECO:0007669"/>
    <property type="project" value="UniProtKB-KW"/>
</dbReference>
<name>A0A2T7NW95_POMCA</name>
<evidence type="ECO:0000256" key="3">
    <source>
        <dbReference type="ARBA" id="ARBA00010200"/>
    </source>
</evidence>
<evidence type="ECO:0000256" key="1">
    <source>
        <dbReference type="ARBA" id="ARBA00001336"/>
    </source>
</evidence>
<feature type="binding site" evidence="17">
    <location>
        <position position="523"/>
    </location>
    <ligand>
        <name>Zn(2+)</name>
        <dbReference type="ChEBI" id="CHEBI:29105"/>
        <note>catalytic</note>
    </ligand>
</feature>
<evidence type="ECO:0000256" key="11">
    <source>
        <dbReference type="ARBA" id="ARBA00022833"/>
    </source>
</evidence>
<dbReference type="STRING" id="400727.A0A2T7NW95"/>
<evidence type="ECO:0000256" key="14">
    <source>
        <dbReference type="ARBA" id="ARBA00032119"/>
    </source>
</evidence>
<evidence type="ECO:0000256" key="7">
    <source>
        <dbReference type="ARBA" id="ARBA00022490"/>
    </source>
</evidence>
<dbReference type="Proteomes" id="UP000245119">
    <property type="component" value="Linkage Group LG8"/>
</dbReference>
<dbReference type="PIRSF" id="PIRSF007828">
    <property type="entry name" value="Dipeptidyl-peptidase_III"/>
    <property type="match status" value="1"/>
</dbReference>
<evidence type="ECO:0000256" key="10">
    <source>
        <dbReference type="ARBA" id="ARBA00022801"/>
    </source>
</evidence>
<keyword evidence="19" id="KW-1185">Reference proteome</keyword>